<dbReference type="EMBL" id="AP027272">
    <property type="protein sequence ID" value="BDX05485.1"/>
    <property type="molecule type" value="Genomic_DNA"/>
</dbReference>
<keyword evidence="3" id="KW-1185">Reference proteome</keyword>
<dbReference type="RefSeq" id="WP_338291460.1">
    <property type="nucleotide sequence ID" value="NZ_AP027272.1"/>
</dbReference>
<reference evidence="2" key="1">
    <citation type="submission" date="2023-01" db="EMBL/GenBank/DDBJ databases">
        <title>Complete genome sequence of Planctobacterium marinum strain Dej080120_11.</title>
        <authorList>
            <person name="Ueki S."/>
            <person name="Maruyama F."/>
        </authorList>
    </citation>
    <scope>NUCLEOTIDE SEQUENCE</scope>
    <source>
        <strain evidence="2">Dej080120_11</strain>
    </source>
</reference>
<dbReference type="Pfam" id="PF13460">
    <property type="entry name" value="NAD_binding_10"/>
    <property type="match status" value="1"/>
</dbReference>
<dbReference type="AlphaFoldDB" id="A0AA48HVT4"/>
<feature type="domain" description="NAD(P)-binding" evidence="1">
    <location>
        <begin position="13"/>
        <end position="134"/>
    </location>
</feature>
<evidence type="ECO:0000259" key="1">
    <source>
        <dbReference type="Pfam" id="PF13460"/>
    </source>
</evidence>
<name>A0AA48HVT4_9ALTE</name>
<accession>A0AA48HVT4</accession>
<evidence type="ECO:0000313" key="3">
    <source>
        <dbReference type="Proteomes" id="UP001333710"/>
    </source>
</evidence>
<evidence type="ECO:0000313" key="2">
    <source>
        <dbReference type="EMBL" id="BDX05485.1"/>
    </source>
</evidence>
<dbReference type="InterPro" id="IPR036291">
    <property type="entry name" value="NAD(P)-bd_dom_sf"/>
</dbReference>
<dbReference type="Proteomes" id="UP001333710">
    <property type="component" value="Chromosome"/>
</dbReference>
<sequence length="212" mass="23564">MRAQNHKTALLLGATGLVGQHLLTLLLDDPGYDRIICLVRSKPESGYATMSSAGKLQLEIVDYENLTACRSFFGASHIYVCLGTTIKKAGSEQAFRRVDYDYVLQAAQLAKAEHAQSFVWISSVGADASSSNFYLRVKGELEDAIANITELHAKPVQPSLLLGERDEFRLGERMGVWLSPLLSPLMQGPLRKYRPVHVIDVARQMMALQQWD</sequence>
<proteinExistence type="predicted"/>
<gene>
    <name evidence="2" type="ORF">MACH26_10060</name>
</gene>
<organism evidence="2 3">
    <name type="scientific">Planctobacterium marinum</name>
    <dbReference type="NCBI Taxonomy" id="1631968"/>
    <lineage>
        <taxon>Bacteria</taxon>
        <taxon>Pseudomonadati</taxon>
        <taxon>Pseudomonadota</taxon>
        <taxon>Gammaproteobacteria</taxon>
        <taxon>Alteromonadales</taxon>
        <taxon>Alteromonadaceae</taxon>
        <taxon>Planctobacterium</taxon>
    </lineage>
</organism>
<dbReference type="PANTHER" id="PTHR14097">
    <property type="entry name" value="OXIDOREDUCTASE HTATIP2"/>
    <property type="match status" value="1"/>
</dbReference>
<dbReference type="SUPFAM" id="SSF51735">
    <property type="entry name" value="NAD(P)-binding Rossmann-fold domains"/>
    <property type="match status" value="1"/>
</dbReference>
<dbReference type="PANTHER" id="PTHR14097:SF7">
    <property type="entry name" value="OXIDOREDUCTASE HTATIP2"/>
    <property type="match status" value="1"/>
</dbReference>
<dbReference type="InterPro" id="IPR016040">
    <property type="entry name" value="NAD(P)-bd_dom"/>
</dbReference>
<dbReference type="KEGG" id="pmaw:MACH26_10060"/>
<protein>
    <submittedName>
        <fullName evidence="2">Oxidoreductase</fullName>
    </submittedName>
</protein>
<dbReference type="Gene3D" id="3.40.50.720">
    <property type="entry name" value="NAD(P)-binding Rossmann-like Domain"/>
    <property type="match status" value="1"/>
</dbReference>